<gene>
    <name evidence="1" type="ORF">SAMN05192557_0944</name>
</gene>
<sequence>MSRNVLVAVGYGVEGEQLINRAYDMLLPEDKFHILLLDYQNEDHAYNKIVDLEQIEFYADKYNAVYEIREIVSRRAVDHVIEYAKVKDIDHVIIGETKSAVVSLVLQVSPVQYLMKHLPNVLLTIVPYNLAVDSDYFNYGRGEKVFVVKANGKFEIDRSVKEESGALKAIFYKDNSTDFDTGIIYIFIDNSLKQVKVTNGTIEDF</sequence>
<reference evidence="1 2" key="1">
    <citation type="submission" date="2016-10" db="EMBL/GenBank/DDBJ databases">
        <authorList>
            <person name="Varghese N."/>
            <person name="Submissions S."/>
        </authorList>
    </citation>
    <scope>NUCLEOTIDE SEQUENCE [LARGE SCALE GENOMIC DNA]</scope>
    <source>
        <strain evidence="1 2">IBRC-M10081</strain>
    </source>
</reference>
<accession>A0A662Z4H9</accession>
<dbReference type="EMBL" id="FOIT01000002">
    <property type="protein sequence ID" value="SEV94779.1"/>
    <property type="molecule type" value="Genomic_DNA"/>
</dbReference>
<dbReference type="Proteomes" id="UP000243605">
    <property type="component" value="Unassembled WGS sequence"/>
</dbReference>
<proteinExistence type="predicted"/>
<name>A0A662Z4H9_9STAP</name>
<evidence type="ECO:0008006" key="3">
    <source>
        <dbReference type="Google" id="ProtNLM"/>
    </source>
</evidence>
<dbReference type="RefSeq" id="WP_091474393.1">
    <property type="nucleotide sequence ID" value="NZ_FOIT01000002.1"/>
</dbReference>
<dbReference type="OrthoDB" id="9806130at2"/>
<organism evidence="1 2">
    <name type="scientific">Aliicoccus persicus</name>
    <dbReference type="NCBI Taxonomy" id="930138"/>
    <lineage>
        <taxon>Bacteria</taxon>
        <taxon>Bacillati</taxon>
        <taxon>Bacillota</taxon>
        <taxon>Bacilli</taxon>
        <taxon>Bacillales</taxon>
        <taxon>Staphylococcaceae</taxon>
        <taxon>Aliicoccus</taxon>
    </lineage>
</organism>
<evidence type="ECO:0000313" key="1">
    <source>
        <dbReference type="EMBL" id="SEV94779.1"/>
    </source>
</evidence>
<dbReference type="AlphaFoldDB" id="A0A662Z4H9"/>
<protein>
    <recommendedName>
        <fullName evidence="3">Universal stress protein family protein</fullName>
    </recommendedName>
</protein>
<evidence type="ECO:0000313" key="2">
    <source>
        <dbReference type="Proteomes" id="UP000243605"/>
    </source>
</evidence>
<dbReference type="SUPFAM" id="SSF52402">
    <property type="entry name" value="Adenine nucleotide alpha hydrolases-like"/>
    <property type="match status" value="1"/>
</dbReference>
<keyword evidence="2" id="KW-1185">Reference proteome</keyword>